<name>A0A5C0AZ85_9BURK</name>
<feature type="transmembrane region" description="Helical" evidence="1">
    <location>
        <begin position="75"/>
        <end position="96"/>
    </location>
</feature>
<dbReference type="InterPro" id="IPR009937">
    <property type="entry name" value="Phage_holin_3_6"/>
</dbReference>
<sequence length="134" mass="14865">MSLSAALARYKRIAEFAASRVGDYTELCALELATYRNALVSMISAYVAMIFCAIFALGFFSLAVLVSFWDSDYRVIAAWSIFAAWLVLAVLAFVIARKSAPDAAPQSILSQQIKLDLDTIKGNYEYDDRIDSTR</sequence>
<dbReference type="EMBL" id="CP043046">
    <property type="protein sequence ID" value="QEI06996.1"/>
    <property type="molecule type" value="Genomic_DNA"/>
</dbReference>
<dbReference type="KEGG" id="pacr:FXN63_14985"/>
<keyword evidence="3" id="KW-1185">Reference proteome</keyword>
<dbReference type="Proteomes" id="UP000325161">
    <property type="component" value="Chromosome"/>
</dbReference>
<feature type="transmembrane region" description="Helical" evidence="1">
    <location>
        <begin position="45"/>
        <end position="69"/>
    </location>
</feature>
<dbReference type="RefSeq" id="WP_148816043.1">
    <property type="nucleotide sequence ID" value="NZ_CP043046.1"/>
</dbReference>
<evidence type="ECO:0000313" key="2">
    <source>
        <dbReference type="EMBL" id="QEI06996.1"/>
    </source>
</evidence>
<dbReference type="OrthoDB" id="8665562at2"/>
<keyword evidence="1" id="KW-0812">Transmembrane</keyword>
<reference evidence="2 3" key="1">
    <citation type="submission" date="2019-08" db="EMBL/GenBank/DDBJ databases">
        <title>Amphibian skin-associated Pigmentiphaga: genome sequence and occurrence across geography and hosts.</title>
        <authorList>
            <person name="Bletz M.C."/>
            <person name="Bunk B."/>
            <person name="Sproeer C."/>
            <person name="Biwer P."/>
            <person name="Reiter S."/>
            <person name="Rabemananjara F.C.E."/>
            <person name="Schulz S."/>
            <person name="Overmann J."/>
            <person name="Vences M."/>
        </authorList>
    </citation>
    <scope>NUCLEOTIDE SEQUENCE [LARGE SCALE GENOMIC DNA]</scope>
    <source>
        <strain evidence="2 3">Mada1488</strain>
    </source>
</reference>
<gene>
    <name evidence="2" type="ORF">FXN63_14985</name>
</gene>
<accession>A0A5C0AZ85</accession>
<keyword evidence="1" id="KW-0472">Membrane</keyword>
<dbReference type="AlphaFoldDB" id="A0A5C0AZ85"/>
<evidence type="ECO:0000313" key="3">
    <source>
        <dbReference type="Proteomes" id="UP000325161"/>
    </source>
</evidence>
<dbReference type="Pfam" id="PF07332">
    <property type="entry name" value="Phage_holin_3_6"/>
    <property type="match status" value="1"/>
</dbReference>
<evidence type="ECO:0000256" key="1">
    <source>
        <dbReference type="SAM" id="Phobius"/>
    </source>
</evidence>
<organism evidence="2 3">
    <name type="scientific">Pigmentiphaga aceris</name>
    <dbReference type="NCBI Taxonomy" id="1940612"/>
    <lineage>
        <taxon>Bacteria</taxon>
        <taxon>Pseudomonadati</taxon>
        <taxon>Pseudomonadota</taxon>
        <taxon>Betaproteobacteria</taxon>
        <taxon>Burkholderiales</taxon>
        <taxon>Alcaligenaceae</taxon>
        <taxon>Pigmentiphaga</taxon>
    </lineage>
</organism>
<proteinExistence type="predicted"/>
<keyword evidence="1" id="KW-1133">Transmembrane helix</keyword>
<protein>
    <submittedName>
        <fullName evidence="2">Phage holin family protein</fullName>
    </submittedName>
</protein>